<dbReference type="RefSeq" id="WP_080048561.1">
    <property type="nucleotide sequence ID" value="NZ_CP020100.1"/>
</dbReference>
<dbReference type="Proteomes" id="UP000243488">
    <property type="component" value="Chromosome"/>
</dbReference>
<protein>
    <submittedName>
        <fullName evidence="5">Heat-shock protein Hsp20</fullName>
    </submittedName>
</protein>
<dbReference type="Pfam" id="PF00011">
    <property type="entry name" value="HSP20"/>
    <property type="match status" value="1"/>
</dbReference>
<keyword evidence="6" id="KW-1185">Reference proteome</keyword>
<dbReference type="PROSITE" id="PS01031">
    <property type="entry name" value="SHSP"/>
    <property type="match status" value="1"/>
</dbReference>
<dbReference type="KEGG" id="ppha:BVH74_02540"/>
<comment type="similarity">
    <text evidence="2 3">Belongs to the small heat shock protein (HSP20) family.</text>
</comment>
<dbReference type="Gene3D" id="2.60.40.790">
    <property type="match status" value="1"/>
</dbReference>
<accession>A0A1V0B183</accession>
<dbReference type="GO" id="GO:0009408">
    <property type="term" value="P:response to heat"/>
    <property type="evidence" value="ECO:0007669"/>
    <property type="project" value="InterPro"/>
</dbReference>
<dbReference type="EMBL" id="CP020100">
    <property type="protein sequence ID" value="AQZ93703.1"/>
    <property type="molecule type" value="Genomic_DNA"/>
</dbReference>
<dbReference type="InterPro" id="IPR008978">
    <property type="entry name" value="HSP20-like_chaperone"/>
</dbReference>
<proteinExistence type="inferred from homology"/>
<dbReference type="AlphaFoldDB" id="A0A1V0B183"/>
<dbReference type="InterPro" id="IPR044587">
    <property type="entry name" value="HSP21-like"/>
</dbReference>
<evidence type="ECO:0000256" key="1">
    <source>
        <dbReference type="ARBA" id="ARBA00023016"/>
    </source>
</evidence>
<evidence type="ECO:0000256" key="3">
    <source>
        <dbReference type="RuleBase" id="RU003616"/>
    </source>
</evidence>
<dbReference type="InterPro" id="IPR002068">
    <property type="entry name" value="A-crystallin/Hsp20_dom"/>
</dbReference>
<dbReference type="SUPFAM" id="SSF49764">
    <property type="entry name" value="HSP20-like chaperones"/>
    <property type="match status" value="1"/>
</dbReference>
<name>A0A1V0B183_9GAMM</name>
<feature type="domain" description="SHSP" evidence="4">
    <location>
        <begin position="56"/>
        <end position="168"/>
    </location>
</feature>
<reference evidence="5 6" key="1">
    <citation type="submission" date="2017-03" db="EMBL/GenBank/DDBJ databases">
        <title>Complete genome sequence of the novel DNRA strain Pseudomonas sp. S-6-2 isolated from Chinese polluted river sediment. Journal of Biotechnology.</title>
        <authorList>
            <person name="Li J."/>
            <person name="Xiang F."/>
            <person name="Wang L."/>
            <person name="Xi L."/>
            <person name="Liu J."/>
        </authorList>
    </citation>
    <scope>NUCLEOTIDE SEQUENCE [LARGE SCALE GENOMIC DNA]</scope>
    <source>
        <strain evidence="5 6">S-6-2</strain>
    </source>
</reference>
<organism evidence="5 6">
    <name type="scientific">Halopseudomonas phragmitis</name>
    <dbReference type="NCBI Taxonomy" id="1931241"/>
    <lineage>
        <taxon>Bacteria</taxon>
        <taxon>Pseudomonadati</taxon>
        <taxon>Pseudomonadota</taxon>
        <taxon>Gammaproteobacteria</taxon>
        <taxon>Pseudomonadales</taxon>
        <taxon>Pseudomonadaceae</taxon>
        <taxon>Halopseudomonas</taxon>
    </lineage>
</organism>
<evidence type="ECO:0000259" key="4">
    <source>
        <dbReference type="PROSITE" id="PS01031"/>
    </source>
</evidence>
<dbReference type="CDD" id="cd06464">
    <property type="entry name" value="ACD_sHsps-like"/>
    <property type="match status" value="1"/>
</dbReference>
<dbReference type="PANTHER" id="PTHR46733:SF4">
    <property type="entry name" value="HEAT SHOCK PROTEIN 21, CHLOROPLASTIC"/>
    <property type="match status" value="1"/>
</dbReference>
<evidence type="ECO:0000313" key="6">
    <source>
        <dbReference type="Proteomes" id="UP000243488"/>
    </source>
</evidence>
<dbReference type="STRING" id="1931241.BVH74_02540"/>
<evidence type="ECO:0000256" key="2">
    <source>
        <dbReference type="PROSITE-ProRule" id="PRU00285"/>
    </source>
</evidence>
<gene>
    <name evidence="5" type="ORF">BVH74_02540</name>
</gene>
<keyword evidence="1" id="KW-0346">Stress response</keyword>
<dbReference type="PANTHER" id="PTHR46733">
    <property type="entry name" value="26.5 KDA HEAT SHOCK PROTEIN, MITOCHONDRIAL"/>
    <property type="match status" value="1"/>
</dbReference>
<evidence type="ECO:0000313" key="5">
    <source>
        <dbReference type="EMBL" id="AQZ93703.1"/>
    </source>
</evidence>
<sequence length="168" mass="18824">MDMRYIKDSASALWDSVAEGWRHLTRSAGSALTTFHPGDKSDMPSAASVDDEHYLPTQSWSMLGGDLFEDEKRLVVRLEVPGMHKDDLVIEVLGDSLVVKGEKRFEQESSEGRWRVMQCAYGSFRRVVPLPAEVEADSAKASYRDGVLRIELPKRHPGAAQGRHIKVE</sequence>